<dbReference type="OrthoDB" id="422728at2759"/>
<name>A0A150H3Y6_GONPE</name>
<keyword evidence="3" id="KW-0175">Coiled coil</keyword>
<dbReference type="STRING" id="33097.A0A150H3Y6"/>
<dbReference type="CDD" id="cd01767">
    <property type="entry name" value="UBX"/>
    <property type="match status" value="1"/>
</dbReference>
<dbReference type="GO" id="GO:0036503">
    <property type="term" value="P:ERAD pathway"/>
    <property type="evidence" value="ECO:0007669"/>
    <property type="project" value="TreeGrafter"/>
</dbReference>
<dbReference type="AlphaFoldDB" id="A0A150H3Y6"/>
<dbReference type="InterPro" id="IPR029071">
    <property type="entry name" value="Ubiquitin-like_domsf"/>
</dbReference>
<keyword evidence="2" id="KW-0833">Ubl conjugation pathway</keyword>
<sequence>MFRCKAANDANDVKRDAASTAEEGATPGAIRDLALVEPLAPCLTSATKHEWAVDFLIRSEAQYALQDVRQAAALEREAEFDQRERNKGVFLRVELQALPADEAAVQAKGVRRSKDKLILPPSAGSSLLAQDASKNGAMLFEVALPSASGRVGTAVGPGEPARVRSASPDAGPGPAAGSGRTHAGVLEFSAPEGTVLLPRKVIQSLYGSLDAQPHGTVVVSYRLLDKGSYVRLQPMCHGFHEAMGEQLREALEAELMGHSTLSEGDWITVNAGEREWPLRVQELRPASAVSVLDVDIEADVVPSLEAEEYLARWEEEQRRQQARLEQLAAERAEREAAEAAEAARREAAAAAAAAAEAAQREALRERLAASLPPEPASGEAQPAVVTAAFSLPDGARVTRRFLLEAPVQVLFDFVDSRGAGGWERGSYQLVTRYPRRIIAPATASSGRTLAEAGLGGGMEAFLLEALQPPAAADDPAPMQVDGGSHGMPAAPQPLP</sequence>
<evidence type="ECO:0000256" key="2">
    <source>
        <dbReference type="ARBA" id="ARBA00022786"/>
    </source>
</evidence>
<dbReference type="SMART" id="SM00166">
    <property type="entry name" value="UBX"/>
    <property type="match status" value="1"/>
</dbReference>
<dbReference type="Gene3D" id="2.40.40.50">
    <property type="entry name" value="Ubiquitin fusion degradation protein UFD1, N-terminal domain"/>
    <property type="match status" value="1"/>
</dbReference>
<dbReference type="PROSITE" id="PS50033">
    <property type="entry name" value="UBX"/>
    <property type="match status" value="1"/>
</dbReference>
<organism evidence="6 7">
    <name type="scientific">Gonium pectorale</name>
    <name type="common">Green alga</name>
    <dbReference type="NCBI Taxonomy" id="33097"/>
    <lineage>
        <taxon>Eukaryota</taxon>
        <taxon>Viridiplantae</taxon>
        <taxon>Chlorophyta</taxon>
        <taxon>core chlorophytes</taxon>
        <taxon>Chlorophyceae</taxon>
        <taxon>CS clade</taxon>
        <taxon>Chlamydomonadales</taxon>
        <taxon>Volvocaceae</taxon>
        <taxon>Gonium</taxon>
    </lineage>
</organism>
<protein>
    <recommendedName>
        <fullName evidence="5">UBX domain-containing protein</fullName>
    </recommendedName>
</protein>
<feature type="domain" description="UBX" evidence="5">
    <location>
        <begin position="380"/>
        <end position="462"/>
    </location>
</feature>
<dbReference type="GO" id="GO:0031593">
    <property type="term" value="F:polyubiquitin modification-dependent protein binding"/>
    <property type="evidence" value="ECO:0007669"/>
    <property type="project" value="TreeGrafter"/>
</dbReference>
<gene>
    <name evidence="6" type="ORF">GPECTOR_1g754</name>
</gene>
<dbReference type="GO" id="GO:0034098">
    <property type="term" value="C:VCP-NPL4-UFD1 AAA ATPase complex"/>
    <property type="evidence" value="ECO:0007669"/>
    <property type="project" value="TreeGrafter"/>
</dbReference>
<dbReference type="Gene3D" id="3.10.330.10">
    <property type="match status" value="1"/>
</dbReference>
<feature type="coiled-coil region" evidence="3">
    <location>
        <begin position="310"/>
        <end position="360"/>
    </location>
</feature>
<comment type="similarity">
    <text evidence="1">Belongs to the UFD1 family.</text>
</comment>
<dbReference type="Pfam" id="PF24842">
    <property type="entry name" value="UFD1_N2"/>
    <property type="match status" value="1"/>
</dbReference>
<feature type="region of interest" description="Disordered" evidence="4">
    <location>
        <begin position="151"/>
        <end position="180"/>
    </location>
</feature>
<dbReference type="InterPro" id="IPR055418">
    <property type="entry name" value="UFD1_N2"/>
</dbReference>
<evidence type="ECO:0000256" key="3">
    <source>
        <dbReference type="SAM" id="Coils"/>
    </source>
</evidence>
<dbReference type="InterPro" id="IPR055417">
    <property type="entry name" value="UFD1_N1"/>
</dbReference>
<comment type="caution">
    <text evidence="6">The sequence shown here is derived from an EMBL/GenBank/DDBJ whole genome shotgun (WGS) entry which is preliminary data.</text>
</comment>
<feature type="compositionally biased region" description="Low complexity" evidence="4">
    <location>
        <begin position="165"/>
        <end position="179"/>
    </location>
</feature>
<feature type="region of interest" description="Disordered" evidence="4">
    <location>
        <begin position="466"/>
        <end position="495"/>
    </location>
</feature>
<accession>A0A150H3Y6</accession>
<evidence type="ECO:0000313" key="7">
    <source>
        <dbReference type="Proteomes" id="UP000075714"/>
    </source>
</evidence>
<dbReference type="Gene3D" id="3.10.20.90">
    <property type="entry name" value="Phosphatidylinositol 3-kinase Catalytic Subunit, Chain A, domain 1"/>
    <property type="match status" value="1"/>
</dbReference>
<feature type="compositionally biased region" description="Low complexity" evidence="4">
    <location>
        <begin position="466"/>
        <end position="477"/>
    </location>
</feature>
<evidence type="ECO:0000313" key="6">
    <source>
        <dbReference type="EMBL" id="KXZ56836.1"/>
    </source>
</evidence>
<dbReference type="Pfam" id="PF00789">
    <property type="entry name" value="UBX"/>
    <property type="match status" value="1"/>
</dbReference>
<evidence type="ECO:0000259" key="5">
    <source>
        <dbReference type="PROSITE" id="PS50033"/>
    </source>
</evidence>
<evidence type="ECO:0000256" key="4">
    <source>
        <dbReference type="SAM" id="MobiDB-lite"/>
    </source>
</evidence>
<dbReference type="PANTHER" id="PTHR12555">
    <property type="entry name" value="UBIQUITIN FUSION DEGRADATON PROTEIN 1"/>
    <property type="match status" value="1"/>
</dbReference>
<dbReference type="Proteomes" id="UP000075714">
    <property type="component" value="Unassembled WGS sequence"/>
</dbReference>
<dbReference type="EMBL" id="LSYV01000002">
    <property type="protein sequence ID" value="KXZ56836.1"/>
    <property type="molecule type" value="Genomic_DNA"/>
</dbReference>
<evidence type="ECO:0000256" key="1">
    <source>
        <dbReference type="ARBA" id="ARBA00006043"/>
    </source>
</evidence>
<reference evidence="7" key="1">
    <citation type="journal article" date="2016" name="Nat. Commun.">
        <title>The Gonium pectorale genome demonstrates co-option of cell cycle regulation during the evolution of multicellularity.</title>
        <authorList>
            <person name="Hanschen E.R."/>
            <person name="Marriage T.N."/>
            <person name="Ferris P.J."/>
            <person name="Hamaji T."/>
            <person name="Toyoda A."/>
            <person name="Fujiyama A."/>
            <person name="Neme R."/>
            <person name="Noguchi H."/>
            <person name="Minakuchi Y."/>
            <person name="Suzuki M."/>
            <person name="Kawai-Toyooka H."/>
            <person name="Smith D.R."/>
            <person name="Sparks H."/>
            <person name="Anderson J."/>
            <person name="Bakaric R."/>
            <person name="Luria V."/>
            <person name="Karger A."/>
            <person name="Kirschner M.W."/>
            <person name="Durand P.M."/>
            <person name="Michod R.E."/>
            <person name="Nozaki H."/>
            <person name="Olson B.J."/>
        </authorList>
    </citation>
    <scope>NUCLEOTIDE SEQUENCE [LARGE SCALE GENOMIC DNA]</scope>
    <source>
        <strain evidence="7">NIES-2863</strain>
    </source>
</reference>
<keyword evidence="7" id="KW-1185">Reference proteome</keyword>
<dbReference type="InterPro" id="IPR042299">
    <property type="entry name" value="Ufd1-like_Nn"/>
</dbReference>
<dbReference type="InterPro" id="IPR001012">
    <property type="entry name" value="UBX_dom"/>
</dbReference>
<dbReference type="Pfam" id="PF03152">
    <property type="entry name" value="UFD1_N1"/>
    <property type="match status" value="1"/>
</dbReference>
<dbReference type="InterPro" id="IPR004854">
    <property type="entry name" value="Ufd1-like"/>
</dbReference>
<dbReference type="PANTHER" id="PTHR12555:SF13">
    <property type="entry name" value="UBIQUITIN RECOGNITION FACTOR IN ER-ASSOCIATED DEGRADATION PROTEIN 1"/>
    <property type="match status" value="1"/>
</dbReference>
<dbReference type="SUPFAM" id="SSF54236">
    <property type="entry name" value="Ubiquitin-like"/>
    <property type="match status" value="1"/>
</dbReference>
<dbReference type="GO" id="GO:0006511">
    <property type="term" value="P:ubiquitin-dependent protein catabolic process"/>
    <property type="evidence" value="ECO:0007669"/>
    <property type="project" value="InterPro"/>
</dbReference>
<proteinExistence type="inferred from homology"/>